<accession>A0A817NV28</accession>
<dbReference type="Proteomes" id="UP000663825">
    <property type="component" value="Unassembled WGS sequence"/>
</dbReference>
<name>A0A817NV28_9BILA</name>
<dbReference type="OrthoDB" id="2157345at2759"/>
<organism evidence="1 2">
    <name type="scientific">Rotaria socialis</name>
    <dbReference type="NCBI Taxonomy" id="392032"/>
    <lineage>
        <taxon>Eukaryota</taxon>
        <taxon>Metazoa</taxon>
        <taxon>Spiralia</taxon>
        <taxon>Gnathifera</taxon>
        <taxon>Rotifera</taxon>
        <taxon>Eurotatoria</taxon>
        <taxon>Bdelloidea</taxon>
        <taxon>Philodinida</taxon>
        <taxon>Philodinidae</taxon>
        <taxon>Rotaria</taxon>
    </lineage>
</organism>
<protein>
    <submittedName>
        <fullName evidence="1">Uncharacterized protein</fullName>
    </submittedName>
</protein>
<proteinExistence type="predicted"/>
<reference evidence="1" key="1">
    <citation type="submission" date="2021-02" db="EMBL/GenBank/DDBJ databases">
        <authorList>
            <person name="Nowell W R."/>
        </authorList>
    </citation>
    <scope>NUCLEOTIDE SEQUENCE</scope>
</reference>
<sequence length="706" mass="82106">MSESRENLSTMVEIGARSSLKTIKELESCDDDQSFEEFRQLATKLKVDTNRFLALCDNVRHCLSRVDNSTFEILELKDKLLLQFLPLNVSLRITFVLSQFFRAYSEAHIPINELVRLTELYSEPFDIKSVALKKLCESNETKGRLLKLAFQQLTSMEVHTKKYQDQKNVNHWEKMYIRLALPRANTRKWKFRIKTFREEARLGYEHVIQWLHGDVPQPMKELIDDEYTDQFNSTDELITMVSASQQMSQNDHVCYDEDTEIFLSSSIIEESKLIESKSMVMTVDAENQIRPDVDDQQTSTQDILSTKALIMRFYRPIGMDYSKFQYFVHAQGQIYKTNIFKAANDRRQADELMVAMPSSFKRRSLFHTDQDSIKIDVFGDDKFCGSLNISSEDLRMLDLPNLHNSVATDNDASLLNHQHDFDQRSSNIYQSWISRTPQLFSIYDPDDESIGKLPLLMFWYNKTEQTHSTKSTMTIPMDFDESTSKVTSTQHSEVTESVTMSVSTKTTNDNFELNISEIVDDPMELLKTAYENEITKIHENYQAEIYRLTNLLNGLLSQPPTEENQFENISEETVVEQPSLPNKFLNRYKMHTEKSTAHRRELITKIEQETTLANERQMEMQHRLYKPKETHAYNDDLCLPAVFMPFRSGHIFNPRAYQFFHSIGSTNPRLTQAPTILKLPPLPSGSVSVLNLFELSQRYDNSNEKT</sequence>
<evidence type="ECO:0000313" key="1">
    <source>
        <dbReference type="EMBL" id="CAF3125829.1"/>
    </source>
</evidence>
<dbReference type="EMBL" id="CAJNXB010001047">
    <property type="protein sequence ID" value="CAF3125829.1"/>
    <property type="molecule type" value="Genomic_DNA"/>
</dbReference>
<gene>
    <name evidence="1" type="ORF">TIS948_LOCUS8252</name>
</gene>
<dbReference type="AlphaFoldDB" id="A0A817NV28"/>
<comment type="caution">
    <text evidence="1">The sequence shown here is derived from an EMBL/GenBank/DDBJ whole genome shotgun (WGS) entry which is preliminary data.</text>
</comment>
<evidence type="ECO:0000313" key="2">
    <source>
        <dbReference type="Proteomes" id="UP000663825"/>
    </source>
</evidence>